<name>A0A9Q0N639_9DIPT</name>
<dbReference type="GO" id="GO:0071339">
    <property type="term" value="C:MLL1 complex"/>
    <property type="evidence" value="ECO:0007669"/>
    <property type="project" value="InterPro"/>
</dbReference>
<protein>
    <submittedName>
        <fullName evidence="3">Microspherule protein 1</fullName>
    </submittedName>
</protein>
<dbReference type="InterPro" id="IPR000253">
    <property type="entry name" value="FHA_dom"/>
</dbReference>
<sequence length="503" mass="56460">MDNKNDPIIEYASSPSTDAANDQKRRSSQRPIKRKRFDDEIVEFSLGIPPTPYRVGARSRTQSQTYIGNLAESPSVALPPPIVTPSSAPPLVAPLPVPLTPTQTTTITSSPTVASLPTPTVLPMEKRRHLKSNKKNKKARGGGQIATKDLGRWKPIDDLALIIGIQQTNDIRMVHRGTKFSCKFTVPEMQSRWYSLLYEEPISRIAVSAMRNLHPELVESVQSKALYSVQEEELLGTIKSADNPNIETFQELLDKNASAFYPARTAKTLFTHWQLMKQYSLLPDQVVQPNSRADQLLSFSDAEDLMQDSELSEPKDEVVDLECALADRVNKKEIRLLENELTRWGVLVDSLTGVGFTPEFDNQTLAVLRGRLVRYLMRSREVEHNDDDCVQSGLKFAYSFQITFGRTTKEQVVDVDLTLEGPAYKISRKQGTIKLRSNGDFFISNEGKRPIYIDGMPLLSGSKNRINNNCVIEIAGLRFIFLINNELINAIRQESAKMNGPLN</sequence>
<comment type="caution">
    <text evidence="3">The sequence shown here is derived from an EMBL/GenBank/DDBJ whole genome shotgun (WGS) entry which is preliminary data.</text>
</comment>
<reference evidence="3" key="1">
    <citation type="submission" date="2022-07" db="EMBL/GenBank/DDBJ databases">
        <authorList>
            <person name="Trinca V."/>
            <person name="Uliana J.V.C."/>
            <person name="Torres T.T."/>
            <person name="Ward R.J."/>
            <person name="Monesi N."/>
        </authorList>
    </citation>
    <scope>NUCLEOTIDE SEQUENCE</scope>
    <source>
        <strain evidence="3">HSMRA1968</strain>
        <tissue evidence="3">Whole embryos</tissue>
    </source>
</reference>
<dbReference type="GO" id="GO:0045944">
    <property type="term" value="P:positive regulation of transcription by RNA polymerase II"/>
    <property type="evidence" value="ECO:0007669"/>
    <property type="project" value="TreeGrafter"/>
</dbReference>
<dbReference type="GO" id="GO:0044545">
    <property type="term" value="C:NSL complex"/>
    <property type="evidence" value="ECO:0007669"/>
    <property type="project" value="TreeGrafter"/>
</dbReference>
<dbReference type="SMART" id="SM00240">
    <property type="entry name" value="FHA"/>
    <property type="match status" value="1"/>
</dbReference>
<organism evidence="3 4">
    <name type="scientific">Pseudolycoriella hygida</name>
    <dbReference type="NCBI Taxonomy" id="35572"/>
    <lineage>
        <taxon>Eukaryota</taxon>
        <taxon>Metazoa</taxon>
        <taxon>Ecdysozoa</taxon>
        <taxon>Arthropoda</taxon>
        <taxon>Hexapoda</taxon>
        <taxon>Insecta</taxon>
        <taxon>Pterygota</taxon>
        <taxon>Neoptera</taxon>
        <taxon>Endopterygota</taxon>
        <taxon>Diptera</taxon>
        <taxon>Nematocera</taxon>
        <taxon>Sciaroidea</taxon>
        <taxon>Sciaridae</taxon>
        <taxon>Pseudolycoriella</taxon>
    </lineage>
</organism>
<evidence type="ECO:0000313" key="3">
    <source>
        <dbReference type="EMBL" id="KAJ6643566.1"/>
    </source>
</evidence>
<feature type="domain" description="FHA" evidence="2">
    <location>
        <begin position="402"/>
        <end position="458"/>
    </location>
</feature>
<dbReference type="PANTHER" id="PTHR13233">
    <property type="entry name" value="MICROSPHERULE PROTEIN 1"/>
    <property type="match status" value="1"/>
</dbReference>
<accession>A0A9Q0N639</accession>
<dbReference type="PROSITE" id="PS50006">
    <property type="entry name" value="FHA_DOMAIN"/>
    <property type="match status" value="1"/>
</dbReference>
<dbReference type="Pfam" id="PF00498">
    <property type="entry name" value="FHA"/>
    <property type="match status" value="1"/>
</dbReference>
<dbReference type="Proteomes" id="UP001151699">
    <property type="component" value="Chromosome B"/>
</dbReference>
<dbReference type="PANTHER" id="PTHR13233:SF0">
    <property type="entry name" value="MICROSPHERULE PROTEIN 1"/>
    <property type="match status" value="1"/>
</dbReference>
<dbReference type="CDD" id="cd22687">
    <property type="entry name" value="FHA_MCRS1"/>
    <property type="match status" value="1"/>
</dbReference>
<evidence type="ECO:0000259" key="2">
    <source>
        <dbReference type="PROSITE" id="PS50006"/>
    </source>
</evidence>
<feature type="region of interest" description="Disordered" evidence="1">
    <location>
        <begin position="1"/>
        <end position="36"/>
    </location>
</feature>
<keyword evidence="4" id="KW-1185">Reference proteome</keyword>
<evidence type="ECO:0000313" key="4">
    <source>
        <dbReference type="Proteomes" id="UP001151699"/>
    </source>
</evidence>
<dbReference type="EMBL" id="WJQU01000002">
    <property type="protein sequence ID" value="KAJ6643566.1"/>
    <property type="molecule type" value="Genomic_DNA"/>
</dbReference>
<dbReference type="GO" id="GO:0031011">
    <property type="term" value="C:Ino80 complex"/>
    <property type="evidence" value="ECO:0007669"/>
    <property type="project" value="InterPro"/>
</dbReference>
<dbReference type="InterPro" id="IPR025999">
    <property type="entry name" value="MCRS_N"/>
</dbReference>
<dbReference type="GO" id="GO:0002151">
    <property type="term" value="F:G-quadruplex RNA binding"/>
    <property type="evidence" value="ECO:0007669"/>
    <property type="project" value="InterPro"/>
</dbReference>
<proteinExistence type="predicted"/>
<evidence type="ECO:0000256" key="1">
    <source>
        <dbReference type="SAM" id="MobiDB-lite"/>
    </source>
</evidence>
<dbReference type="OrthoDB" id="10262769at2759"/>
<dbReference type="SUPFAM" id="SSF49879">
    <property type="entry name" value="SMAD/FHA domain"/>
    <property type="match status" value="1"/>
</dbReference>
<dbReference type="InterPro" id="IPR008984">
    <property type="entry name" value="SMAD_FHA_dom_sf"/>
</dbReference>
<feature type="compositionally biased region" description="Basic residues" evidence="1">
    <location>
        <begin position="26"/>
        <end position="35"/>
    </location>
</feature>
<dbReference type="InterPro" id="IPR037912">
    <property type="entry name" value="MCRS1"/>
</dbReference>
<gene>
    <name evidence="3" type="primary">Mcrs1</name>
    <name evidence="3" type="ORF">Bhyg_08529</name>
</gene>
<dbReference type="AlphaFoldDB" id="A0A9Q0N639"/>
<dbReference type="Pfam" id="PF13325">
    <property type="entry name" value="MCRS_N"/>
    <property type="match status" value="1"/>
</dbReference>